<accession>A0A0F9RJN2</accession>
<dbReference type="InterPro" id="IPR021149">
    <property type="entry name" value="OligosaccharylTrfase_OST3/OST6"/>
</dbReference>
<evidence type="ECO:0000256" key="5">
    <source>
        <dbReference type="SAM" id="Phobius"/>
    </source>
</evidence>
<organism evidence="6">
    <name type="scientific">marine sediment metagenome</name>
    <dbReference type="NCBI Taxonomy" id="412755"/>
    <lineage>
        <taxon>unclassified sequences</taxon>
        <taxon>metagenomes</taxon>
        <taxon>ecological metagenomes</taxon>
    </lineage>
</organism>
<comment type="caution">
    <text evidence="6">The sequence shown here is derived from an EMBL/GenBank/DDBJ whole genome shotgun (WGS) entry which is preliminary data.</text>
</comment>
<evidence type="ECO:0000313" key="6">
    <source>
        <dbReference type="EMBL" id="KKN17438.1"/>
    </source>
</evidence>
<evidence type="ECO:0000256" key="2">
    <source>
        <dbReference type="ARBA" id="ARBA00022692"/>
    </source>
</evidence>
<protein>
    <recommendedName>
        <fullName evidence="7">OST3 / OST6 family protein</fullName>
    </recommendedName>
</protein>
<comment type="subcellular location">
    <subcellularLocation>
        <location evidence="1">Membrane</location>
        <topology evidence="1">Multi-pass membrane protein</topology>
    </subcellularLocation>
</comment>
<feature type="transmembrane region" description="Helical" evidence="5">
    <location>
        <begin position="116"/>
        <end position="138"/>
    </location>
</feature>
<dbReference type="EMBL" id="LAZR01003520">
    <property type="protein sequence ID" value="KKN17438.1"/>
    <property type="molecule type" value="Genomic_DNA"/>
</dbReference>
<dbReference type="AlphaFoldDB" id="A0A0F9RJN2"/>
<feature type="transmembrane region" description="Helical" evidence="5">
    <location>
        <begin position="67"/>
        <end position="88"/>
    </location>
</feature>
<name>A0A0F9RJN2_9ZZZZ</name>
<evidence type="ECO:0000256" key="3">
    <source>
        <dbReference type="ARBA" id="ARBA00022989"/>
    </source>
</evidence>
<evidence type="ECO:0000256" key="1">
    <source>
        <dbReference type="ARBA" id="ARBA00004141"/>
    </source>
</evidence>
<gene>
    <name evidence="6" type="ORF">LCGC14_0965860</name>
</gene>
<keyword evidence="2 5" id="KW-0812">Transmembrane</keyword>
<evidence type="ECO:0008006" key="7">
    <source>
        <dbReference type="Google" id="ProtNLM"/>
    </source>
</evidence>
<dbReference type="Pfam" id="PF04756">
    <property type="entry name" value="OST3_OST6"/>
    <property type="match status" value="1"/>
</dbReference>
<evidence type="ECO:0000256" key="4">
    <source>
        <dbReference type="ARBA" id="ARBA00023136"/>
    </source>
</evidence>
<keyword evidence="3 5" id="KW-1133">Transmembrane helix</keyword>
<proteinExistence type="predicted"/>
<feature type="transmembrane region" description="Helical" evidence="5">
    <location>
        <begin position="150"/>
        <end position="172"/>
    </location>
</feature>
<sequence>MQKRKTQERKDRKERPKKEEIIGSETVLEKIKEKTPWIFGKSLRKPKIYFPRLKLARISLPMPSRTLGILAIFIVLFVLQTGVVYFMVRTPTPQALGANPSTGDPMFIYPGIHESFILEGIVASVLIILCSMGFIFLYQASKYVYNKKMAVWILVIGVMMIFVSFLLLQYMLNAKM</sequence>
<keyword evidence="4 5" id="KW-0472">Membrane</keyword>
<reference evidence="6" key="1">
    <citation type="journal article" date="2015" name="Nature">
        <title>Complex archaea that bridge the gap between prokaryotes and eukaryotes.</title>
        <authorList>
            <person name="Spang A."/>
            <person name="Saw J.H."/>
            <person name="Jorgensen S.L."/>
            <person name="Zaremba-Niedzwiedzka K."/>
            <person name="Martijn J."/>
            <person name="Lind A.E."/>
            <person name="van Eijk R."/>
            <person name="Schleper C."/>
            <person name="Guy L."/>
            <person name="Ettema T.J."/>
        </authorList>
    </citation>
    <scope>NUCLEOTIDE SEQUENCE</scope>
</reference>
<dbReference type="GO" id="GO:0016020">
    <property type="term" value="C:membrane"/>
    <property type="evidence" value="ECO:0007669"/>
    <property type="project" value="UniProtKB-SubCell"/>
</dbReference>